<reference evidence="1" key="1">
    <citation type="submission" date="2018-05" db="EMBL/GenBank/DDBJ databases">
        <title>Draft genome of Mucuna pruriens seed.</title>
        <authorList>
            <person name="Nnadi N.E."/>
            <person name="Vos R."/>
            <person name="Hasami M.H."/>
            <person name="Devisetty U.K."/>
            <person name="Aguiy J.C."/>
        </authorList>
    </citation>
    <scope>NUCLEOTIDE SEQUENCE [LARGE SCALE GENOMIC DNA]</scope>
    <source>
        <strain evidence="1">JCA_2017</strain>
    </source>
</reference>
<protein>
    <recommendedName>
        <fullName evidence="3">Reverse transcriptase domain-containing protein</fullName>
    </recommendedName>
</protein>
<dbReference type="Gene3D" id="3.30.70.270">
    <property type="match status" value="1"/>
</dbReference>
<feature type="non-terminal residue" evidence="1">
    <location>
        <position position="1"/>
    </location>
</feature>
<proteinExistence type="predicted"/>
<dbReference type="AlphaFoldDB" id="A0A371GL30"/>
<dbReference type="InterPro" id="IPR043128">
    <property type="entry name" value="Rev_trsase/Diguanyl_cyclase"/>
</dbReference>
<dbReference type="InterPro" id="IPR043502">
    <property type="entry name" value="DNA/RNA_pol_sf"/>
</dbReference>
<sequence>MQLELGSYVDDDDILMYSHTLEEHKEHLRILLHTFNEKKLSAKPKSIQLIEEFRDLSLGVILFGHSVSLKRIETSKRRRTTLVSLSLMVGLQLYVPKDDGMGSQILGETHSSKFLVLPSATKMYQDLKKNVLVVRYEESDS</sequence>
<evidence type="ECO:0000313" key="1">
    <source>
        <dbReference type="EMBL" id="RDX91265.1"/>
    </source>
</evidence>
<dbReference type="Proteomes" id="UP000257109">
    <property type="component" value="Unassembled WGS sequence"/>
</dbReference>
<comment type="caution">
    <text evidence="1">The sequence shown here is derived from an EMBL/GenBank/DDBJ whole genome shotgun (WGS) entry which is preliminary data.</text>
</comment>
<evidence type="ECO:0000313" key="2">
    <source>
        <dbReference type="Proteomes" id="UP000257109"/>
    </source>
</evidence>
<name>A0A371GL30_MUCPR</name>
<organism evidence="1 2">
    <name type="scientific">Mucuna pruriens</name>
    <name type="common">Velvet bean</name>
    <name type="synonym">Dolichos pruriens</name>
    <dbReference type="NCBI Taxonomy" id="157652"/>
    <lineage>
        <taxon>Eukaryota</taxon>
        <taxon>Viridiplantae</taxon>
        <taxon>Streptophyta</taxon>
        <taxon>Embryophyta</taxon>
        <taxon>Tracheophyta</taxon>
        <taxon>Spermatophyta</taxon>
        <taxon>Magnoliopsida</taxon>
        <taxon>eudicotyledons</taxon>
        <taxon>Gunneridae</taxon>
        <taxon>Pentapetalae</taxon>
        <taxon>rosids</taxon>
        <taxon>fabids</taxon>
        <taxon>Fabales</taxon>
        <taxon>Fabaceae</taxon>
        <taxon>Papilionoideae</taxon>
        <taxon>50 kb inversion clade</taxon>
        <taxon>NPAAA clade</taxon>
        <taxon>indigoferoid/millettioid clade</taxon>
        <taxon>Phaseoleae</taxon>
        <taxon>Mucuna</taxon>
    </lineage>
</organism>
<accession>A0A371GL30</accession>
<dbReference type="SUPFAM" id="SSF56672">
    <property type="entry name" value="DNA/RNA polymerases"/>
    <property type="match status" value="1"/>
</dbReference>
<evidence type="ECO:0008006" key="3">
    <source>
        <dbReference type="Google" id="ProtNLM"/>
    </source>
</evidence>
<dbReference type="EMBL" id="QJKJ01005171">
    <property type="protein sequence ID" value="RDX91265.1"/>
    <property type="molecule type" value="Genomic_DNA"/>
</dbReference>
<keyword evidence="2" id="KW-1185">Reference proteome</keyword>
<gene>
    <name evidence="1" type="ORF">CR513_26781</name>
</gene>